<dbReference type="VEuPathDB" id="VectorBase:ASIC012627"/>
<evidence type="ECO:0000313" key="1">
    <source>
        <dbReference type="EMBL" id="KFB44732.1"/>
    </source>
</evidence>
<dbReference type="EnsemblMetazoa" id="ASIC012627-RA">
    <property type="protein sequence ID" value="ASIC012627-PA"/>
    <property type="gene ID" value="ASIC012627"/>
</dbReference>
<evidence type="ECO:0000313" key="2">
    <source>
        <dbReference type="EnsemblMetazoa" id="ASIC012627-PA"/>
    </source>
</evidence>
<reference evidence="1 3" key="1">
    <citation type="journal article" date="2014" name="BMC Genomics">
        <title>Genome sequence of Anopheles sinensis provides insight into genetics basis of mosquito competence for malaria parasites.</title>
        <authorList>
            <person name="Zhou D."/>
            <person name="Zhang D."/>
            <person name="Ding G."/>
            <person name="Shi L."/>
            <person name="Hou Q."/>
            <person name="Ye Y."/>
            <person name="Xu Y."/>
            <person name="Zhou H."/>
            <person name="Xiong C."/>
            <person name="Li S."/>
            <person name="Yu J."/>
            <person name="Hong S."/>
            <person name="Yu X."/>
            <person name="Zou P."/>
            <person name="Chen C."/>
            <person name="Chang X."/>
            <person name="Wang W."/>
            <person name="Lv Y."/>
            <person name="Sun Y."/>
            <person name="Ma L."/>
            <person name="Shen B."/>
            <person name="Zhu C."/>
        </authorList>
    </citation>
    <scope>NUCLEOTIDE SEQUENCE [LARGE SCALE GENOMIC DNA]</scope>
</reference>
<name>A0A084W3D8_ANOSI</name>
<gene>
    <name evidence="1" type="ORF">ZHAS_00012627</name>
</gene>
<dbReference type="Proteomes" id="UP000030765">
    <property type="component" value="Unassembled WGS sequence"/>
</dbReference>
<organism evidence="1">
    <name type="scientific">Anopheles sinensis</name>
    <name type="common">Mosquito</name>
    <dbReference type="NCBI Taxonomy" id="74873"/>
    <lineage>
        <taxon>Eukaryota</taxon>
        <taxon>Metazoa</taxon>
        <taxon>Ecdysozoa</taxon>
        <taxon>Arthropoda</taxon>
        <taxon>Hexapoda</taxon>
        <taxon>Insecta</taxon>
        <taxon>Pterygota</taxon>
        <taxon>Neoptera</taxon>
        <taxon>Endopterygota</taxon>
        <taxon>Diptera</taxon>
        <taxon>Nematocera</taxon>
        <taxon>Culicoidea</taxon>
        <taxon>Culicidae</taxon>
        <taxon>Anophelinae</taxon>
        <taxon>Anopheles</taxon>
    </lineage>
</organism>
<proteinExistence type="predicted"/>
<dbReference type="AlphaFoldDB" id="A0A084W3D8"/>
<evidence type="ECO:0000313" key="3">
    <source>
        <dbReference type="Proteomes" id="UP000030765"/>
    </source>
</evidence>
<dbReference type="EMBL" id="KE525285">
    <property type="protein sequence ID" value="KFB44732.1"/>
    <property type="molecule type" value="Genomic_DNA"/>
</dbReference>
<dbReference type="EMBL" id="ATLV01019925">
    <property type="status" value="NOT_ANNOTATED_CDS"/>
    <property type="molecule type" value="Genomic_DNA"/>
</dbReference>
<reference evidence="2" key="2">
    <citation type="submission" date="2020-05" db="UniProtKB">
        <authorList>
            <consortium name="EnsemblMetazoa"/>
        </authorList>
    </citation>
    <scope>IDENTIFICATION</scope>
</reference>
<sequence length="143" mass="15530">MVCPKLPVSARVGFPTAPAQHGRILFGAAAAKPETGNSQTGTGSKVPSSLFGNPKAQAALRSVWYLAMQTIQHHVNERGGTRARGRSQLAQFGQECERWQKLMSEEVSRNNGWWNFNSGLVWPQRALSSSVSLFFVPFSGGIA</sequence>
<accession>A0A084W3D8</accession>
<keyword evidence="3" id="KW-1185">Reference proteome</keyword>
<protein>
    <submittedName>
        <fullName evidence="1 2">Protein FAR1-RELATED SEQUENCE 5-like protein</fullName>
    </submittedName>
</protein>